<comment type="similarity">
    <text evidence="1 2">Belongs to the GSP E family.</text>
</comment>
<reference evidence="5" key="1">
    <citation type="submission" date="2014-09" db="EMBL/GenBank/DDBJ databases">
        <authorList>
            <person name="Zhang W.-J."/>
            <person name="Wang X.-M."/>
            <person name="Schwarz S."/>
            <person name="Dai L."/>
            <person name="Hua X."/>
            <person name="Liu S."/>
        </authorList>
    </citation>
    <scope>NUCLEOTIDE SEQUENCE</scope>
    <source>
        <strain evidence="5">GXEC3</strain>
        <strain evidence="6">GXEC6</strain>
        <plasmid evidence="5">pGXEC3</plasmid>
        <plasmid evidence="6">pGXEC6</plasmid>
    </source>
</reference>
<dbReference type="GO" id="GO:0016887">
    <property type="term" value="F:ATP hydrolysis activity"/>
    <property type="evidence" value="ECO:0007669"/>
    <property type="project" value="InterPro"/>
</dbReference>
<dbReference type="GO" id="GO:0044097">
    <property type="term" value="P:secretion by the type IV secretion system"/>
    <property type="evidence" value="ECO:0007669"/>
    <property type="project" value="InterPro"/>
</dbReference>
<keyword evidence="4" id="KW-0614">Plasmid</keyword>
<evidence type="ECO:0000313" key="6">
    <source>
        <dbReference type="EMBL" id="AJF83647.1"/>
    </source>
</evidence>
<geneLocation type="plasmid" evidence="5">
    <name>pGXEC3</name>
</geneLocation>
<dbReference type="InterPro" id="IPR001482">
    <property type="entry name" value="T2SS/T4SS_dom"/>
</dbReference>
<evidence type="ECO:0000259" key="3">
    <source>
        <dbReference type="Pfam" id="PF00437"/>
    </source>
</evidence>
<protein>
    <recommendedName>
        <fullName evidence="2">Type IV secretion system protein</fullName>
    </recommendedName>
</protein>
<reference evidence="4" key="2">
    <citation type="journal article" date="2015" name="Antimicrob. Agents Chemother.">
        <title>Complete Nucleotide Sequence of cfr-Carrying IncX4 Plasmid pSD11 from Escherichia coli.</title>
        <authorList>
            <person name="Sun J."/>
            <person name="Deng H."/>
            <person name="Li L."/>
            <person name="Chen M.Y."/>
            <person name="Fang L.X."/>
            <person name="Yang Q.E."/>
            <person name="Liu Y.H."/>
            <person name="Liao X.P."/>
        </authorList>
    </citation>
    <scope>NUCLEOTIDE SEQUENCE</scope>
    <source>
        <strain evidence="4">8ZG6D</strain>
        <plasmid evidence="4">pSD11</plasmid>
    </source>
</reference>
<organism evidence="4">
    <name type="scientific">Escherichia coli</name>
    <dbReference type="NCBI Taxonomy" id="562"/>
    <lineage>
        <taxon>Bacteria</taxon>
        <taxon>Pseudomonadati</taxon>
        <taxon>Pseudomonadota</taxon>
        <taxon>Gammaproteobacteria</taxon>
        <taxon>Enterobacterales</taxon>
        <taxon>Enterobacteriaceae</taxon>
        <taxon>Escherichia</taxon>
    </lineage>
</organism>
<dbReference type="NCBIfam" id="TIGR02788">
    <property type="entry name" value="VirB11"/>
    <property type="match status" value="1"/>
</dbReference>
<evidence type="ECO:0000313" key="4">
    <source>
        <dbReference type="EMBL" id="AIY22817.1"/>
    </source>
</evidence>
<evidence type="ECO:0000313" key="5">
    <source>
        <dbReference type="EMBL" id="AJF83610.1"/>
    </source>
</evidence>
<keyword evidence="2" id="KW-0067">ATP-binding</keyword>
<sequence length="342" mass="38243">MSGVIPVSISNKSLDFYKNQVFQSFLDIEGLTEIAVNRPGEIWTEINGDWTFHNNDGVTFDFCKRFSQTLASFRGDEIGDTKPLLSATLESGERVQVVFPPACERNTISITIRKPSTRQITHKEYVANGFYDYVQSGKKHRTYDDELLDLFRARNIAAFMELAVAAGKTIVFAGATGSGKTTYMKSLIDFIPLNTRLITIEDAEEIKFFIHKNYVHLFYPSESGSDSGSIITAAKLIKSCLRMKPDRILLAEIKGGDAWDFVKVAGSGHSGSMTSIHAASAKDAIIQMVTKCYQNRECQNLPFDVLRKIIMDSIDIVVHVGRDGVVRHMSDIYYKGAECENF</sequence>
<keyword evidence="2" id="KW-0547">Nucleotide-binding</keyword>
<dbReference type="Gene3D" id="3.40.50.300">
    <property type="entry name" value="P-loop containing nucleotide triphosphate hydrolases"/>
    <property type="match status" value="1"/>
</dbReference>
<proteinExistence type="inferred from homology"/>
<name>A0A0A1E1S0_ECOLX</name>
<dbReference type="PANTHER" id="PTHR30486:SF6">
    <property type="entry name" value="TYPE IV PILUS RETRACTATION ATPASE PILT"/>
    <property type="match status" value="1"/>
</dbReference>
<dbReference type="EMBL" id="KM212169">
    <property type="protein sequence ID" value="AIY22817.1"/>
    <property type="molecule type" value="Genomic_DNA"/>
</dbReference>
<dbReference type="PANTHER" id="PTHR30486">
    <property type="entry name" value="TWITCHING MOTILITY PROTEIN PILT"/>
    <property type="match status" value="1"/>
</dbReference>
<dbReference type="EMBL" id="KM580533">
    <property type="protein sequence ID" value="AJF83647.1"/>
    <property type="molecule type" value="Genomic_DNA"/>
</dbReference>
<feature type="domain" description="Bacterial type II secretion system protein E" evidence="3">
    <location>
        <begin position="154"/>
        <end position="290"/>
    </location>
</feature>
<comment type="function">
    <text evidence="2">Part of the Type IV secretion system.</text>
</comment>
<dbReference type="CDD" id="cd01130">
    <property type="entry name" value="VirB11-like_ATPase"/>
    <property type="match status" value="1"/>
</dbReference>
<dbReference type="GO" id="GO:0043684">
    <property type="term" value="C:type IV secretion system complex"/>
    <property type="evidence" value="ECO:0007669"/>
    <property type="project" value="UniProtKB-UniRule"/>
</dbReference>
<dbReference type="EMBL" id="KM580532">
    <property type="protein sequence ID" value="AJF83610.1"/>
    <property type="molecule type" value="Genomic_DNA"/>
</dbReference>
<dbReference type="InterPro" id="IPR014155">
    <property type="entry name" value="VirB11"/>
</dbReference>
<dbReference type="Gene3D" id="3.30.450.90">
    <property type="match status" value="1"/>
</dbReference>
<dbReference type="AlphaFoldDB" id="A0A0A1E1S0"/>
<evidence type="ECO:0000256" key="1">
    <source>
        <dbReference type="ARBA" id="ARBA00006611"/>
    </source>
</evidence>
<reference evidence="5" key="3">
    <citation type="journal article" date="2015" name="Antimicrob. Agents Chemother.">
        <title>Novel Conjugative Plasmid from Escherichia coli of Swine Origin That Coharbors the Multiresistance Gene cfr and the Extended-Spectrum-?-Lactamase Gene blaCTX-M-14b.</title>
        <authorList>
            <person name="Zhang W.J."/>
            <person name="Wang X.M."/>
            <person name="Dai L."/>
            <person name="Hua X."/>
            <person name="Dong Z."/>
            <person name="Schwarz S."/>
            <person name="Liu S."/>
        </authorList>
    </citation>
    <scope>NUCLEOTIDE SEQUENCE</scope>
    <source>
        <strain evidence="5">GXEC3</strain>
        <strain evidence="6">GXEC6</strain>
        <plasmid evidence="5">pGXEC3</plasmid>
        <plasmid evidence="6">pGXEC6</plasmid>
    </source>
</reference>
<reference evidence="4" key="4">
    <citation type="journal article" date="2015" name="Antimicrob. Agents Chemother.">
        <title>Dissemination and characterization of cfr-carrying plasmid in Escherichia coli of animal origin.</title>
        <authorList>
            <person name="Deng H."/>
            <person name="Liu Y."/>
        </authorList>
    </citation>
    <scope>NUCLEOTIDE SEQUENCE</scope>
    <source>
        <strain evidence="4">8ZG6D</strain>
        <plasmid evidence="4">pSD11</plasmid>
    </source>
</reference>
<dbReference type="InterPro" id="IPR027417">
    <property type="entry name" value="P-loop_NTPase"/>
</dbReference>
<evidence type="ECO:0000256" key="2">
    <source>
        <dbReference type="RuleBase" id="RU366071"/>
    </source>
</evidence>
<dbReference type="Pfam" id="PF00437">
    <property type="entry name" value="T2SSE"/>
    <property type="match status" value="1"/>
</dbReference>
<accession>A0A0A1E1S0</accession>
<gene>
    <name evidence="4" type="primary">virB11</name>
</gene>
<geneLocation type="plasmid" evidence="6">
    <name>pGXEC6</name>
</geneLocation>
<geneLocation type="plasmid" evidence="4">
    <name>pSD11</name>
</geneLocation>
<dbReference type="RefSeq" id="WP_000017224.1">
    <property type="nucleotide sequence ID" value="NZ_BFLY01000027.1"/>
</dbReference>
<dbReference type="SUPFAM" id="SSF52540">
    <property type="entry name" value="P-loop containing nucleoside triphosphate hydrolases"/>
    <property type="match status" value="1"/>
</dbReference>
<dbReference type="GO" id="GO:0005524">
    <property type="term" value="F:ATP binding"/>
    <property type="evidence" value="ECO:0007669"/>
    <property type="project" value="UniProtKB-UniRule"/>
</dbReference>
<dbReference type="InterPro" id="IPR050921">
    <property type="entry name" value="T4SS_GSP_E_ATPase"/>
</dbReference>